<comment type="subcellular location">
    <subcellularLocation>
        <location evidence="2">Cytoplasm</location>
    </subcellularLocation>
</comment>
<evidence type="ECO:0000259" key="14">
    <source>
        <dbReference type="PROSITE" id="PS51686"/>
    </source>
</evidence>
<dbReference type="GO" id="GO:0005737">
    <property type="term" value="C:cytoplasm"/>
    <property type="evidence" value="ECO:0007669"/>
    <property type="project" value="UniProtKB-SubCell"/>
</dbReference>
<feature type="binding site" evidence="13">
    <location>
        <position position="271"/>
    </location>
    <ligand>
        <name>S-adenosyl-L-methionine</name>
        <dbReference type="ChEBI" id="CHEBI:59789"/>
    </ligand>
</feature>
<dbReference type="Pfam" id="PF22458">
    <property type="entry name" value="RsmF-B_ferredox"/>
    <property type="match status" value="1"/>
</dbReference>
<dbReference type="Pfam" id="PF01029">
    <property type="entry name" value="NusB"/>
    <property type="match status" value="1"/>
</dbReference>
<evidence type="ECO:0000256" key="4">
    <source>
        <dbReference type="ARBA" id="ARBA00022490"/>
    </source>
</evidence>
<keyword evidence="8 13" id="KW-0949">S-adenosyl-L-methionine</keyword>
<comment type="catalytic activity">
    <reaction evidence="12">
        <text>cytidine(967) in 16S rRNA + S-adenosyl-L-methionine = 5-methylcytidine(967) in 16S rRNA + S-adenosyl-L-homocysteine + H(+)</text>
        <dbReference type="Rhea" id="RHEA:42748"/>
        <dbReference type="Rhea" id="RHEA-COMP:10219"/>
        <dbReference type="Rhea" id="RHEA-COMP:10220"/>
        <dbReference type="ChEBI" id="CHEBI:15378"/>
        <dbReference type="ChEBI" id="CHEBI:57856"/>
        <dbReference type="ChEBI" id="CHEBI:59789"/>
        <dbReference type="ChEBI" id="CHEBI:74483"/>
        <dbReference type="ChEBI" id="CHEBI:82748"/>
        <dbReference type="EC" id="2.1.1.176"/>
    </reaction>
</comment>
<evidence type="ECO:0000256" key="12">
    <source>
        <dbReference type="ARBA" id="ARBA00047283"/>
    </source>
</evidence>
<dbReference type="PRINTS" id="PR02008">
    <property type="entry name" value="RCMTFAMILY"/>
</dbReference>
<reference evidence="15 16" key="1">
    <citation type="journal article" date="2018" name="Sci. Rep.">
        <title>A novel species of the marine cyanobacterium Acaryochloris with a unique pigment content and lifestyle.</title>
        <authorList>
            <person name="Partensky F."/>
            <person name="Six C."/>
            <person name="Ratin M."/>
            <person name="Garczarek L."/>
            <person name="Vaulot D."/>
            <person name="Probert I."/>
            <person name="Calteau A."/>
            <person name="Gourvil P."/>
            <person name="Marie D."/>
            <person name="Grebert T."/>
            <person name="Bouchier C."/>
            <person name="Le Panse S."/>
            <person name="Gachenot M."/>
            <person name="Rodriguez F."/>
            <person name="Garrido J.L."/>
        </authorList>
    </citation>
    <scope>NUCLEOTIDE SEQUENCE [LARGE SCALE GENOMIC DNA]</scope>
    <source>
        <strain evidence="15 16">RCC1774</strain>
    </source>
</reference>
<protein>
    <recommendedName>
        <fullName evidence="3">16S rRNA (cytosine(967)-C(5))-methyltransferase</fullName>
        <ecNumber evidence="3">2.1.1.176</ecNumber>
    </recommendedName>
    <alternativeName>
        <fullName evidence="10">16S rRNA m5C967 methyltransferase</fullName>
    </alternativeName>
    <alternativeName>
        <fullName evidence="11">rRNA (cytosine-C(5)-)-methyltransferase RsmB</fullName>
    </alternativeName>
</protein>
<evidence type="ECO:0000313" key="16">
    <source>
        <dbReference type="Proteomes" id="UP000248857"/>
    </source>
</evidence>
<dbReference type="InterPro" id="IPR054728">
    <property type="entry name" value="RsmB-like_ferredoxin"/>
</dbReference>
<dbReference type="PROSITE" id="PS51686">
    <property type="entry name" value="SAM_MT_RSMB_NOP"/>
    <property type="match status" value="1"/>
</dbReference>
<evidence type="ECO:0000256" key="13">
    <source>
        <dbReference type="PROSITE-ProRule" id="PRU01023"/>
    </source>
</evidence>
<dbReference type="NCBIfam" id="NF011493">
    <property type="entry name" value="PRK14901.1"/>
    <property type="match status" value="1"/>
</dbReference>
<evidence type="ECO:0000256" key="9">
    <source>
        <dbReference type="ARBA" id="ARBA00022884"/>
    </source>
</evidence>
<evidence type="ECO:0000256" key="6">
    <source>
        <dbReference type="ARBA" id="ARBA00022603"/>
    </source>
</evidence>
<evidence type="ECO:0000256" key="11">
    <source>
        <dbReference type="ARBA" id="ARBA00031088"/>
    </source>
</evidence>
<dbReference type="EC" id="2.1.1.176" evidence="3"/>
<keyword evidence="5" id="KW-0698">rRNA processing</keyword>
<sequence length="432" mass="48107">MKAVHEGTYADVALNRVLQHPTSDVERRLATELLYGCTRRQRTLDALIDQFAKKPAHQQPPDLRTLLHLGLYQLRYLEQIPVSAAVNTTVELAKQNRLSGLSGFVNGLLRRYARQTDDPLTLPTDPVQHLGVQHSYPDWIIEVWLSQLGAAETELLCIYLNQPPALDIRVNTLKTTRAAVQEQLEAVGIEVEQIAHLPQALRIQDNAGPIPQIPGFKEGWWTVQDASAQLVSHVLDPQPNSVVVDICAAPGGKTTHMAELMQGQGDIWACDRTSSRLRKLQQNLTRLDIHNVQQWTGDSRSLPEQIPPADSLLIDAPCSGLGTLHRHADARWQQTPQTVKQLNQLQSELLAASAQQVKPGGTIVYATCTLHPDENECVIEAFLNNHPGWSIEPPDIAAAHTTWQESSGWMKIWPHQRAMDGFFIAKVKQNIA</sequence>
<comment type="similarity">
    <text evidence="13">Belongs to the class I-like SAM-binding methyltransferase superfamily. RsmB/NOP family.</text>
</comment>
<proteinExistence type="inferred from homology"/>
<accession>A0A2W1JMH3</accession>
<evidence type="ECO:0000256" key="5">
    <source>
        <dbReference type="ARBA" id="ARBA00022552"/>
    </source>
</evidence>
<dbReference type="PANTHER" id="PTHR22807">
    <property type="entry name" value="NOP2 YEAST -RELATED NOL1/NOP2/FMU SUN DOMAIN-CONTAINING"/>
    <property type="match status" value="1"/>
</dbReference>
<dbReference type="NCBIfam" id="TIGR00563">
    <property type="entry name" value="rsmB"/>
    <property type="match status" value="1"/>
</dbReference>
<comment type="caution">
    <text evidence="15">The sequence shown here is derived from an EMBL/GenBank/DDBJ whole genome shotgun (WGS) entry which is preliminary data.</text>
</comment>
<feature type="binding site" evidence="13">
    <location>
        <position position="315"/>
    </location>
    <ligand>
        <name>S-adenosyl-L-methionine</name>
        <dbReference type="ChEBI" id="CHEBI:59789"/>
    </ligand>
</feature>
<dbReference type="Pfam" id="PF01189">
    <property type="entry name" value="Methyltr_RsmB-F"/>
    <property type="match status" value="1"/>
</dbReference>
<keyword evidence="9 13" id="KW-0694">RNA-binding</keyword>
<dbReference type="InterPro" id="IPR011023">
    <property type="entry name" value="Nop2p"/>
</dbReference>
<evidence type="ECO:0000256" key="8">
    <source>
        <dbReference type="ARBA" id="ARBA00022691"/>
    </source>
</evidence>
<evidence type="ECO:0000256" key="10">
    <source>
        <dbReference type="ARBA" id="ARBA00030399"/>
    </source>
</evidence>
<dbReference type="SUPFAM" id="SSF53335">
    <property type="entry name" value="S-adenosyl-L-methionine-dependent methyltransferases"/>
    <property type="match status" value="1"/>
</dbReference>
<gene>
    <name evidence="15" type="primary">rsmB_1</name>
    <name evidence="15" type="ORF">C1752_00788</name>
</gene>
<evidence type="ECO:0000256" key="1">
    <source>
        <dbReference type="ARBA" id="ARBA00002724"/>
    </source>
</evidence>
<dbReference type="Gene3D" id="1.10.940.10">
    <property type="entry name" value="NusB-like"/>
    <property type="match status" value="1"/>
</dbReference>
<dbReference type="Proteomes" id="UP000248857">
    <property type="component" value="Unassembled WGS sequence"/>
</dbReference>
<dbReference type="GO" id="GO:0008649">
    <property type="term" value="F:rRNA methyltransferase activity"/>
    <property type="evidence" value="ECO:0007669"/>
    <property type="project" value="InterPro"/>
</dbReference>
<dbReference type="EMBL" id="PQWO01000002">
    <property type="protein sequence ID" value="PZD74560.1"/>
    <property type="molecule type" value="Genomic_DNA"/>
</dbReference>
<feature type="active site" description="Nucleophile" evidence="13">
    <location>
        <position position="368"/>
    </location>
</feature>
<organism evidence="15 16">
    <name type="scientific">Acaryochloris thomasi RCC1774</name>
    <dbReference type="NCBI Taxonomy" id="1764569"/>
    <lineage>
        <taxon>Bacteria</taxon>
        <taxon>Bacillati</taxon>
        <taxon>Cyanobacteriota</taxon>
        <taxon>Cyanophyceae</taxon>
        <taxon>Acaryochloridales</taxon>
        <taxon>Acaryochloridaceae</taxon>
        <taxon>Acaryochloris</taxon>
        <taxon>Acaryochloris thomasi</taxon>
    </lineage>
</organism>
<keyword evidence="4" id="KW-0963">Cytoplasm</keyword>
<feature type="domain" description="SAM-dependent MTase RsmB/NOP-type" evidence="14">
    <location>
        <begin position="156"/>
        <end position="430"/>
    </location>
</feature>
<dbReference type="InterPro" id="IPR029063">
    <property type="entry name" value="SAM-dependent_MTases_sf"/>
</dbReference>
<dbReference type="NCBIfam" id="TIGR00446">
    <property type="entry name" value="nop2p"/>
    <property type="match status" value="1"/>
</dbReference>
<keyword evidence="7 13" id="KW-0808">Transferase</keyword>
<dbReference type="AlphaFoldDB" id="A0A2W1JMH3"/>
<comment type="function">
    <text evidence="1">Specifically methylates the cytosine at position 967 (m5C967) of 16S rRNA.</text>
</comment>
<dbReference type="FunFam" id="3.40.50.150:FF:000257">
    <property type="entry name" value="16S rRNA methyltransferase"/>
    <property type="match status" value="1"/>
</dbReference>
<dbReference type="InterPro" id="IPR006027">
    <property type="entry name" value="NusB_RsmB_TIM44"/>
</dbReference>
<evidence type="ECO:0000313" key="15">
    <source>
        <dbReference type="EMBL" id="PZD74560.1"/>
    </source>
</evidence>
<dbReference type="CDD" id="cd02440">
    <property type="entry name" value="AdoMet_MTases"/>
    <property type="match status" value="1"/>
</dbReference>
<dbReference type="Gene3D" id="3.40.50.150">
    <property type="entry name" value="Vaccinia Virus protein VP39"/>
    <property type="match status" value="1"/>
</dbReference>
<dbReference type="GO" id="GO:0003723">
    <property type="term" value="F:RNA binding"/>
    <property type="evidence" value="ECO:0007669"/>
    <property type="project" value="UniProtKB-UniRule"/>
</dbReference>
<name>A0A2W1JMH3_9CYAN</name>
<feature type="binding site" evidence="13">
    <location>
        <position position="298"/>
    </location>
    <ligand>
        <name>S-adenosyl-L-methionine</name>
        <dbReference type="ChEBI" id="CHEBI:59789"/>
    </ligand>
</feature>
<dbReference type="GO" id="GO:0006355">
    <property type="term" value="P:regulation of DNA-templated transcription"/>
    <property type="evidence" value="ECO:0007669"/>
    <property type="project" value="InterPro"/>
</dbReference>
<dbReference type="Gene3D" id="3.30.70.1170">
    <property type="entry name" value="Sun protein, domain 3"/>
    <property type="match status" value="1"/>
</dbReference>
<feature type="binding site" evidence="13">
    <location>
        <begin position="247"/>
        <end position="253"/>
    </location>
    <ligand>
        <name>S-adenosyl-L-methionine</name>
        <dbReference type="ChEBI" id="CHEBI:59789"/>
    </ligand>
</feature>
<dbReference type="InterPro" id="IPR035926">
    <property type="entry name" value="NusB-like_sf"/>
</dbReference>
<dbReference type="SUPFAM" id="SSF48013">
    <property type="entry name" value="NusB-like"/>
    <property type="match status" value="1"/>
</dbReference>
<dbReference type="InterPro" id="IPR023267">
    <property type="entry name" value="RCMT"/>
</dbReference>
<dbReference type="PANTHER" id="PTHR22807:SF53">
    <property type="entry name" value="RIBOSOMAL RNA SMALL SUBUNIT METHYLTRANSFERASE B-RELATED"/>
    <property type="match status" value="1"/>
</dbReference>
<dbReference type="InterPro" id="IPR001678">
    <property type="entry name" value="MeTrfase_RsmB-F_NOP2_dom"/>
</dbReference>
<dbReference type="InterPro" id="IPR049560">
    <property type="entry name" value="MeTrfase_RsmB-F_NOP2_cat"/>
</dbReference>
<dbReference type="InterPro" id="IPR004573">
    <property type="entry name" value="rRNA_ssu_MeTfrase_B"/>
</dbReference>
<evidence type="ECO:0000256" key="7">
    <source>
        <dbReference type="ARBA" id="ARBA00022679"/>
    </source>
</evidence>
<dbReference type="NCBIfam" id="NF011494">
    <property type="entry name" value="PRK14902.1"/>
    <property type="match status" value="1"/>
</dbReference>
<keyword evidence="16" id="KW-1185">Reference proteome</keyword>
<evidence type="ECO:0000256" key="3">
    <source>
        <dbReference type="ARBA" id="ARBA00012140"/>
    </source>
</evidence>
<evidence type="ECO:0000256" key="2">
    <source>
        <dbReference type="ARBA" id="ARBA00004496"/>
    </source>
</evidence>
<keyword evidence="6 13" id="KW-0489">Methyltransferase</keyword>